<dbReference type="PANTHER" id="PTHR13555">
    <property type="entry name" value="C2H2 ZINC FINGER CGI-62-RELATED"/>
    <property type="match status" value="1"/>
</dbReference>
<name>A0AAV7KCP2_9METZ</name>
<evidence type="ECO:0000259" key="7">
    <source>
        <dbReference type="PROSITE" id="PS52027"/>
    </source>
</evidence>
<keyword evidence="4" id="KW-0862">Zinc</keyword>
<feature type="domain" description="C2HC/C3H-type" evidence="7">
    <location>
        <begin position="117"/>
        <end position="146"/>
    </location>
</feature>
<feature type="domain" description="C2HC/C3H-type" evidence="7">
    <location>
        <begin position="7"/>
        <end position="36"/>
    </location>
</feature>
<feature type="compositionally biased region" description="Basic and acidic residues" evidence="6">
    <location>
        <begin position="241"/>
        <end position="256"/>
    </location>
</feature>
<feature type="compositionally biased region" description="Low complexity" evidence="6">
    <location>
        <begin position="297"/>
        <end position="311"/>
    </location>
</feature>
<dbReference type="Pfam" id="PF13913">
    <property type="entry name" value="zf-C2HC_2"/>
    <property type="match status" value="2"/>
</dbReference>
<dbReference type="EMBL" id="JAKMXF010000066">
    <property type="protein sequence ID" value="KAI6659272.1"/>
    <property type="molecule type" value="Genomic_DNA"/>
</dbReference>
<reference evidence="8 9" key="1">
    <citation type="journal article" date="2023" name="BMC Biol.">
        <title>The compact genome of the sponge Oopsacas minuta (Hexactinellida) is lacking key metazoan core genes.</title>
        <authorList>
            <person name="Santini S."/>
            <person name="Schenkelaars Q."/>
            <person name="Jourda C."/>
            <person name="Duchesne M."/>
            <person name="Belahbib H."/>
            <person name="Rocher C."/>
            <person name="Selva M."/>
            <person name="Riesgo A."/>
            <person name="Vervoort M."/>
            <person name="Leys S.P."/>
            <person name="Kodjabachian L."/>
            <person name="Le Bivic A."/>
            <person name="Borchiellini C."/>
            <person name="Claverie J.M."/>
            <person name="Renard E."/>
        </authorList>
    </citation>
    <scope>NUCLEOTIDE SEQUENCE [LARGE SCALE GENOMIC DNA]</scope>
    <source>
        <strain evidence="8">SPO-2</strain>
    </source>
</reference>
<evidence type="ECO:0000256" key="6">
    <source>
        <dbReference type="SAM" id="MobiDB-lite"/>
    </source>
</evidence>
<feature type="region of interest" description="Disordered" evidence="6">
    <location>
        <begin position="151"/>
        <end position="311"/>
    </location>
</feature>
<evidence type="ECO:0000256" key="2">
    <source>
        <dbReference type="ARBA" id="ARBA00022737"/>
    </source>
</evidence>
<evidence type="ECO:0000313" key="9">
    <source>
        <dbReference type="Proteomes" id="UP001165289"/>
    </source>
</evidence>
<keyword evidence="1" id="KW-0479">Metal-binding</keyword>
<protein>
    <submittedName>
        <fullName evidence="8">Zinc finger C2HC domain-containing protein 1A</fullName>
    </submittedName>
</protein>
<keyword evidence="9" id="KW-1185">Reference proteome</keyword>
<gene>
    <name evidence="8" type="ORF">LOD99_14945</name>
</gene>
<comment type="caution">
    <text evidence="8">The sequence shown here is derived from an EMBL/GenBank/DDBJ whole genome shotgun (WGS) entry which is preliminary data.</text>
</comment>
<evidence type="ECO:0000313" key="8">
    <source>
        <dbReference type="EMBL" id="KAI6659272.1"/>
    </source>
</evidence>
<feature type="compositionally biased region" description="Basic and acidic residues" evidence="6">
    <location>
        <begin position="191"/>
        <end position="222"/>
    </location>
</feature>
<organism evidence="8 9">
    <name type="scientific">Oopsacas minuta</name>
    <dbReference type="NCBI Taxonomy" id="111878"/>
    <lineage>
        <taxon>Eukaryota</taxon>
        <taxon>Metazoa</taxon>
        <taxon>Porifera</taxon>
        <taxon>Hexactinellida</taxon>
        <taxon>Hexasterophora</taxon>
        <taxon>Lyssacinosida</taxon>
        <taxon>Leucopsacidae</taxon>
        <taxon>Oopsacas</taxon>
    </lineage>
</organism>
<dbReference type="GO" id="GO:0008270">
    <property type="term" value="F:zinc ion binding"/>
    <property type="evidence" value="ECO:0007669"/>
    <property type="project" value="UniProtKB-KW"/>
</dbReference>
<evidence type="ECO:0000256" key="4">
    <source>
        <dbReference type="ARBA" id="ARBA00022833"/>
    </source>
</evidence>
<feature type="compositionally biased region" description="Polar residues" evidence="6">
    <location>
        <begin position="258"/>
        <end position="280"/>
    </location>
</feature>
<evidence type="ECO:0000256" key="5">
    <source>
        <dbReference type="PROSITE-ProRule" id="PRU01371"/>
    </source>
</evidence>
<evidence type="ECO:0000256" key="1">
    <source>
        <dbReference type="ARBA" id="ARBA00022723"/>
    </source>
</evidence>
<dbReference type="InterPro" id="IPR026319">
    <property type="entry name" value="ZC2HC1A/B-like"/>
</dbReference>
<keyword evidence="2" id="KW-0677">Repeat</keyword>
<proteinExistence type="predicted"/>
<sequence length="351" mass="40016">MSETPVPLSSCPCCGRNFHPDVIDRHVGICQKNKQNSMKRRTFDSSKMRARDTEIEKLNEERKFLPSHMREKPKLPAKKSNWKAKHDEFIRTIRGARGGDGSDYASQRDAPKFENPDYVQCEICSRRFNEAAAERHIPFCKEQQNRLKQKGCNQASAADRVTKRTQYKAPVPKSSQKRALIPTPKQTRTRPLHEDTDTDHISTQQYDRRIARGERSRGETHQDLSSTRDINRDKRHPYTKNNERTNDHETMIDRKSSHNSGYDMTSGTSMSNTESSQSVQHVRGYPSQLPTLRNKSHSASSVGSNGSNGSSNRIIPLNEYGTPMSKFCYECGGSYPVPQAKFCCECGTRRI</sequence>
<keyword evidence="3 5" id="KW-0863">Zinc-finger</keyword>
<evidence type="ECO:0000256" key="3">
    <source>
        <dbReference type="ARBA" id="ARBA00022771"/>
    </source>
</evidence>
<dbReference type="AlphaFoldDB" id="A0AAV7KCP2"/>
<accession>A0AAV7KCP2</accession>
<dbReference type="Proteomes" id="UP001165289">
    <property type="component" value="Unassembled WGS sequence"/>
</dbReference>
<dbReference type="PROSITE" id="PS52027">
    <property type="entry name" value="ZF_C2HC_C3H"/>
    <property type="match status" value="2"/>
</dbReference>
<dbReference type="PANTHER" id="PTHR13555:SF36">
    <property type="entry name" value="ZINC FINGER C2HC DOMAIN-CONTAINING PROTEIN 1B"/>
    <property type="match status" value="1"/>
</dbReference>
<dbReference type="InterPro" id="IPR049899">
    <property type="entry name" value="Znf_C2HC_C3H"/>
</dbReference>